<proteinExistence type="predicted"/>
<evidence type="ECO:0000313" key="1">
    <source>
        <dbReference type="EMBL" id="MBA0086739.1"/>
    </source>
</evidence>
<evidence type="ECO:0008006" key="3">
    <source>
        <dbReference type="Google" id="ProtNLM"/>
    </source>
</evidence>
<comment type="caution">
    <text evidence="1">The sequence shown here is derived from an EMBL/GenBank/DDBJ whole genome shotgun (WGS) entry which is preliminary data.</text>
</comment>
<accession>A0A7V8NSK2</accession>
<sequence length="182" mass="20708">MSARQVWREDGYLALLAAPGRSAEIPESADVYGWLVGSWELEVLHYKAVDLSSEGIGGEAHFGWVLEGRAIQDVWIMPRCSQRHAGMERTNDMYGTTLRVWDSAIEAWRINWTNPVSGHREQQVGRRVGKDIVQVGARADGTPTRWQFTEITADSFHWVGEALEPDGKTWKLEGEFRARRIR</sequence>
<dbReference type="AlphaFoldDB" id="A0A7V8NSK2"/>
<dbReference type="EMBL" id="JACDQQ010001658">
    <property type="protein sequence ID" value="MBA0086739.1"/>
    <property type="molecule type" value="Genomic_DNA"/>
</dbReference>
<evidence type="ECO:0000313" key="2">
    <source>
        <dbReference type="Proteomes" id="UP000567293"/>
    </source>
</evidence>
<name>A0A7V8NSK2_9BACT</name>
<organism evidence="1 2">
    <name type="scientific">Candidatus Acidiferrum panamense</name>
    <dbReference type="NCBI Taxonomy" id="2741543"/>
    <lineage>
        <taxon>Bacteria</taxon>
        <taxon>Pseudomonadati</taxon>
        <taxon>Acidobacteriota</taxon>
        <taxon>Terriglobia</taxon>
        <taxon>Candidatus Acidiferrales</taxon>
        <taxon>Candidatus Acidiferrum</taxon>
    </lineage>
</organism>
<protein>
    <recommendedName>
        <fullName evidence="3">DUF1579 domain-containing protein</fullName>
    </recommendedName>
</protein>
<reference evidence="1" key="1">
    <citation type="submission" date="2020-06" db="EMBL/GenBank/DDBJ databases">
        <title>Legume-microbial interactions unlock mineral nutrients during tropical forest succession.</title>
        <authorList>
            <person name="Epihov D.Z."/>
        </authorList>
    </citation>
    <scope>NUCLEOTIDE SEQUENCE [LARGE SCALE GENOMIC DNA]</scope>
    <source>
        <strain evidence="1">Pan2503</strain>
    </source>
</reference>
<dbReference type="Proteomes" id="UP000567293">
    <property type="component" value="Unassembled WGS sequence"/>
</dbReference>
<keyword evidence="2" id="KW-1185">Reference proteome</keyword>
<gene>
    <name evidence="1" type="ORF">HRJ53_17300</name>
</gene>